<dbReference type="Pfam" id="PF03024">
    <property type="entry name" value="Folate_rec"/>
    <property type="match status" value="1"/>
</dbReference>
<dbReference type="InterPro" id="IPR004269">
    <property type="entry name" value="Folate_rcpt"/>
</dbReference>
<name>A0A7D9IBA2_PARCT</name>
<evidence type="ECO:0000313" key="4">
    <source>
        <dbReference type="EMBL" id="CAB4006173.1"/>
    </source>
</evidence>
<organism evidence="4 5">
    <name type="scientific">Paramuricea clavata</name>
    <name type="common">Red gorgonian</name>
    <name type="synonym">Violescent sea-whip</name>
    <dbReference type="NCBI Taxonomy" id="317549"/>
    <lineage>
        <taxon>Eukaryota</taxon>
        <taxon>Metazoa</taxon>
        <taxon>Cnidaria</taxon>
        <taxon>Anthozoa</taxon>
        <taxon>Octocorallia</taxon>
        <taxon>Malacalcyonacea</taxon>
        <taxon>Plexauridae</taxon>
        <taxon>Paramuricea</taxon>
    </lineage>
</organism>
<reference evidence="4" key="1">
    <citation type="submission" date="2020-04" db="EMBL/GenBank/DDBJ databases">
        <authorList>
            <person name="Alioto T."/>
            <person name="Alioto T."/>
            <person name="Gomez Garrido J."/>
        </authorList>
    </citation>
    <scope>NUCLEOTIDE SEQUENCE</scope>
    <source>
        <strain evidence="4">A484AB</strain>
    </source>
</reference>
<keyword evidence="3" id="KW-1015">Disulfide bond</keyword>
<dbReference type="GO" id="GO:0009897">
    <property type="term" value="C:external side of plasma membrane"/>
    <property type="evidence" value="ECO:0007669"/>
    <property type="project" value="TreeGrafter"/>
</dbReference>
<keyword evidence="5" id="KW-1185">Reference proteome</keyword>
<proteinExistence type="inferred from homology"/>
<comment type="similarity">
    <text evidence="1">Belongs to the folate receptor family.</text>
</comment>
<comment type="caution">
    <text evidence="4">The sequence shown here is derived from an EMBL/GenBank/DDBJ whole genome shotgun (WGS) entry which is preliminary data.</text>
</comment>
<protein>
    <submittedName>
        <fullName evidence="4">Uncharacterized protein</fullName>
    </submittedName>
</protein>
<sequence>MTAKILMQIFGLFVLFIVSIRAEQCLPGPFRKNTSSPATDYAECNAWRSDTCCTATFTEILNKTQTREPHARGHCKNISKKCEKFLVEEECFYTCEPRLILWSHTKSSLNASAKGVPICGDYCDDWYEACKDDETCVKDWQVGSDYSNLSFTYTCPKDVACTTFKQMYGSGKELCNTWGQSFLYVDPKCPCSRMDRPIPGNVDETSTCSASSKMTLFSAFSLLILIGINHAQISRS</sequence>
<evidence type="ECO:0000256" key="1">
    <source>
        <dbReference type="ARBA" id="ARBA00007932"/>
    </source>
</evidence>
<dbReference type="PANTHER" id="PTHR10517:SF14">
    <property type="entry name" value="FOLATE RECEPTOR 1-RELATED"/>
    <property type="match status" value="1"/>
</dbReference>
<evidence type="ECO:0000256" key="3">
    <source>
        <dbReference type="ARBA" id="ARBA00023157"/>
    </source>
</evidence>
<dbReference type="EMBL" id="CACRXK020005432">
    <property type="protein sequence ID" value="CAB4006173.1"/>
    <property type="molecule type" value="Genomic_DNA"/>
</dbReference>
<dbReference type="InterPro" id="IPR018143">
    <property type="entry name" value="Folate_rcpt-like"/>
</dbReference>
<gene>
    <name evidence="4" type="ORF">PACLA_8A068947</name>
</gene>
<evidence type="ECO:0000313" key="5">
    <source>
        <dbReference type="Proteomes" id="UP001152795"/>
    </source>
</evidence>
<evidence type="ECO:0000256" key="2">
    <source>
        <dbReference type="ARBA" id="ARBA00022729"/>
    </source>
</evidence>
<dbReference type="PANTHER" id="PTHR10517">
    <property type="entry name" value="FOLATE RECEPTOR"/>
    <property type="match status" value="1"/>
</dbReference>
<dbReference type="GO" id="GO:0038023">
    <property type="term" value="F:signaling receptor activity"/>
    <property type="evidence" value="ECO:0007669"/>
    <property type="project" value="TreeGrafter"/>
</dbReference>
<dbReference type="AlphaFoldDB" id="A0A7D9IBA2"/>
<dbReference type="OrthoDB" id="567542at2759"/>
<accession>A0A7D9IBA2</accession>
<dbReference type="Proteomes" id="UP001152795">
    <property type="component" value="Unassembled WGS sequence"/>
</dbReference>
<keyword evidence="2" id="KW-0732">Signal</keyword>